<evidence type="ECO:0000259" key="7">
    <source>
        <dbReference type="PROSITE" id="PS50991"/>
    </source>
</evidence>
<evidence type="ECO:0000256" key="1">
    <source>
        <dbReference type="ARBA" id="ARBA00005143"/>
    </source>
</evidence>
<keyword evidence="8" id="KW-1185">Reference proteome</keyword>
<dbReference type="RefSeq" id="XP_065651960.1">
    <property type="nucleotide sequence ID" value="XM_065795888.1"/>
</dbReference>
<comment type="pathway">
    <text evidence="1">Metabolic intermediate metabolism; (S)-3-hydroxy-3-methylglutaryl-CoA degradation; acetoacetate from (S)-3-hydroxy-3-methylglutaryl-CoA: step 1/1.</text>
</comment>
<dbReference type="PANTHER" id="PTHR42738:SF7">
    <property type="entry name" value="HYDROXYMETHYLGLUTARYL-COA LYASE"/>
    <property type="match status" value="1"/>
</dbReference>
<feature type="domain" description="Pyruvate carboxyltransferase" evidence="7">
    <location>
        <begin position="30"/>
        <end position="297"/>
    </location>
</feature>
<dbReference type="PROSITE" id="PS50991">
    <property type="entry name" value="PYR_CT"/>
    <property type="match status" value="1"/>
</dbReference>
<accession>A0ABM4BS30</accession>
<evidence type="ECO:0000313" key="9">
    <source>
        <dbReference type="RefSeq" id="XP_065651960.1"/>
    </source>
</evidence>
<sequence>MASNFHCCILREQLKLFRCWKRFYSNKDFVKVVEVGPRDGLQNEKEIIDTDVKIQLIDKLSETGLSVIEVTSFVSPKWVPQMSDHSVVMTGIKRKSGVSYPALVPNMQGFYSAVKAGVKEIAIFASASEAFSKKNINCTIEESLKRFEPVCNAAIEKDIKVRGYVSCVVGCPYEGIVQPDAVSKVAQHLIKLGCYEISLGDTIGIGSPESISLMLSCVKEDVPVSKLAIHCHDTYGKAISNIEAAIELGIRVVDSSVGGLGGCPYAKGASGNVATEDVLQMLHNKGKITGVDVLAVINIAKWIKTILSRSRVQQ</sequence>
<dbReference type="GeneID" id="100203268"/>
<keyword evidence="5 9" id="KW-0456">Lyase</keyword>
<comment type="catalytic activity">
    <reaction evidence="6">
        <text>(3S)-3-hydroxy-3-methylglutaryl-CoA = acetoacetate + acetyl-CoA</text>
        <dbReference type="Rhea" id="RHEA:24404"/>
        <dbReference type="ChEBI" id="CHEBI:13705"/>
        <dbReference type="ChEBI" id="CHEBI:43074"/>
        <dbReference type="ChEBI" id="CHEBI:57288"/>
        <dbReference type="EC" id="4.1.3.4"/>
    </reaction>
</comment>
<evidence type="ECO:0000256" key="2">
    <source>
        <dbReference type="ARBA" id="ARBA00009405"/>
    </source>
</evidence>
<dbReference type="EC" id="4.1.3.4" evidence="3"/>
<dbReference type="InterPro" id="IPR013785">
    <property type="entry name" value="Aldolase_TIM"/>
</dbReference>
<dbReference type="Pfam" id="PF00682">
    <property type="entry name" value="HMGL-like"/>
    <property type="match status" value="1"/>
</dbReference>
<evidence type="ECO:0000256" key="6">
    <source>
        <dbReference type="ARBA" id="ARBA00049877"/>
    </source>
</evidence>
<evidence type="ECO:0000256" key="5">
    <source>
        <dbReference type="ARBA" id="ARBA00023239"/>
    </source>
</evidence>
<dbReference type="SUPFAM" id="SSF51569">
    <property type="entry name" value="Aldolase"/>
    <property type="match status" value="1"/>
</dbReference>
<evidence type="ECO:0000313" key="8">
    <source>
        <dbReference type="Proteomes" id="UP001652625"/>
    </source>
</evidence>
<dbReference type="InterPro" id="IPR000891">
    <property type="entry name" value="PYR_CT"/>
</dbReference>
<evidence type="ECO:0000256" key="3">
    <source>
        <dbReference type="ARBA" id="ARBA00012910"/>
    </source>
</evidence>
<name>A0ABM4BS30_HYDVU</name>
<gene>
    <name evidence="9" type="primary">LOC100203268</name>
</gene>
<dbReference type="CDD" id="cd07938">
    <property type="entry name" value="DRE_TIM_HMGL"/>
    <property type="match status" value="1"/>
</dbReference>
<keyword evidence="4" id="KW-0479">Metal-binding</keyword>
<organism evidence="8 9">
    <name type="scientific">Hydra vulgaris</name>
    <name type="common">Hydra</name>
    <name type="synonym">Hydra attenuata</name>
    <dbReference type="NCBI Taxonomy" id="6087"/>
    <lineage>
        <taxon>Eukaryota</taxon>
        <taxon>Metazoa</taxon>
        <taxon>Cnidaria</taxon>
        <taxon>Hydrozoa</taxon>
        <taxon>Hydroidolina</taxon>
        <taxon>Anthoathecata</taxon>
        <taxon>Aplanulata</taxon>
        <taxon>Hydridae</taxon>
        <taxon>Hydra</taxon>
    </lineage>
</organism>
<proteinExistence type="inferred from homology"/>
<dbReference type="GO" id="GO:0016829">
    <property type="term" value="F:lyase activity"/>
    <property type="evidence" value="ECO:0007669"/>
    <property type="project" value="UniProtKB-KW"/>
</dbReference>
<dbReference type="PANTHER" id="PTHR42738">
    <property type="entry name" value="HYDROXYMETHYLGLUTARYL-COA LYASE"/>
    <property type="match status" value="1"/>
</dbReference>
<dbReference type="Gene3D" id="3.20.20.70">
    <property type="entry name" value="Aldolase class I"/>
    <property type="match status" value="1"/>
</dbReference>
<dbReference type="InterPro" id="IPR043594">
    <property type="entry name" value="HMGL"/>
</dbReference>
<protein>
    <recommendedName>
        <fullName evidence="3">hydroxymethylglutaryl-CoA lyase</fullName>
        <ecNumber evidence="3">4.1.3.4</ecNumber>
    </recommendedName>
</protein>
<evidence type="ECO:0000256" key="4">
    <source>
        <dbReference type="ARBA" id="ARBA00022723"/>
    </source>
</evidence>
<comment type="similarity">
    <text evidence="2">Belongs to the HMG-CoA lyase family.</text>
</comment>
<dbReference type="NCBIfam" id="NF004283">
    <property type="entry name" value="PRK05692.1"/>
    <property type="match status" value="1"/>
</dbReference>
<reference evidence="9" key="1">
    <citation type="submission" date="2025-08" db="UniProtKB">
        <authorList>
            <consortium name="RefSeq"/>
        </authorList>
    </citation>
    <scope>IDENTIFICATION</scope>
</reference>
<dbReference type="Proteomes" id="UP001652625">
    <property type="component" value="Chromosome 04"/>
</dbReference>